<protein>
    <submittedName>
        <fullName evidence="4">Fe-S cluster assembly protein SufD</fullName>
    </submittedName>
</protein>
<proteinExistence type="inferred from homology"/>
<organism evidence="4 5">
    <name type="scientific">Taibaiella lutea</name>
    <dbReference type="NCBI Taxonomy" id="2608001"/>
    <lineage>
        <taxon>Bacteria</taxon>
        <taxon>Pseudomonadati</taxon>
        <taxon>Bacteroidota</taxon>
        <taxon>Chitinophagia</taxon>
        <taxon>Chitinophagales</taxon>
        <taxon>Chitinophagaceae</taxon>
        <taxon>Taibaiella</taxon>
    </lineage>
</organism>
<dbReference type="PANTHER" id="PTHR43575">
    <property type="entry name" value="PROTEIN ABCI7, CHLOROPLASTIC"/>
    <property type="match status" value="1"/>
</dbReference>
<keyword evidence="5" id="KW-1185">Reference proteome</keyword>
<dbReference type="Pfam" id="PF01458">
    <property type="entry name" value="SUFBD_core"/>
    <property type="match status" value="1"/>
</dbReference>
<dbReference type="InterPro" id="IPR055346">
    <property type="entry name" value="Fe-S_cluster_assembly_SufBD"/>
</dbReference>
<accession>A0A5M6CQK2</accession>
<evidence type="ECO:0000256" key="1">
    <source>
        <dbReference type="ARBA" id="ARBA00043967"/>
    </source>
</evidence>
<evidence type="ECO:0000313" key="5">
    <source>
        <dbReference type="Proteomes" id="UP000323632"/>
    </source>
</evidence>
<dbReference type="NCBIfam" id="TIGR01981">
    <property type="entry name" value="sufD"/>
    <property type="match status" value="1"/>
</dbReference>
<evidence type="ECO:0000313" key="4">
    <source>
        <dbReference type="EMBL" id="KAA5537397.1"/>
    </source>
</evidence>
<dbReference type="GO" id="GO:0016226">
    <property type="term" value="P:iron-sulfur cluster assembly"/>
    <property type="evidence" value="ECO:0007669"/>
    <property type="project" value="InterPro"/>
</dbReference>
<sequence>MINQLETPLYESIVAKFEIAALQSRNTQIGDLRQQAFDIFKASGFPSPKNEEWKYTNVLPFLKDEFELEISQDELSEATFDKVAKMVTTHIEAIQNSIKGEQKGAYRLIAVNGKFNETLSILPEAGKIKIQALSAATEEPAFIQNFGKIATIKDNAFAALNTALFHDGLFIEVPKNVSLDKPLHVINVLLADANVFIQPRNLFVIHANASLEIIETTITNEAGHTIFANGVTEIAVAENAHLHHYDIQTGHKGLRLVQRTEATQEQHSNYSNYTFTLPGTELVRNNLILHLNAKDLESHLYGLYLTADKQLVDNHTEVHHKMPNGESNQLYKGVLMDNSKAVFNGKIYVYEDAQKTNAFQQSNNILFSEKATVNAKPQLEIFADDVKCSHGTTIGQMNKESLFYLQSRGISEQTAKNMMVNAFAFDVTQKIKIAPVRVYLEKLIAAEMEKNVH</sequence>
<dbReference type="InterPro" id="IPR011542">
    <property type="entry name" value="SUF_FeS_clus_asmbl_SufD"/>
</dbReference>
<dbReference type="SUPFAM" id="SSF101960">
    <property type="entry name" value="Stabilizer of iron transporter SufD"/>
    <property type="match status" value="1"/>
</dbReference>
<evidence type="ECO:0000259" key="3">
    <source>
        <dbReference type="Pfam" id="PF19295"/>
    </source>
</evidence>
<name>A0A5M6CQK2_9BACT</name>
<gene>
    <name evidence="4" type="primary">sufD</name>
    <name evidence="4" type="ORF">F0919_06895</name>
</gene>
<reference evidence="4 5" key="1">
    <citation type="submission" date="2019-09" db="EMBL/GenBank/DDBJ databases">
        <title>Genome sequence and assembly of Taibaiella sp.</title>
        <authorList>
            <person name="Chhetri G."/>
        </authorList>
    </citation>
    <scope>NUCLEOTIDE SEQUENCE [LARGE SCALE GENOMIC DNA]</scope>
    <source>
        <strain evidence="4 5">KVB11</strain>
    </source>
</reference>
<dbReference type="InterPro" id="IPR045595">
    <property type="entry name" value="SufBD_N"/>
</dbReference>
<dbReference type="EMBL" id="VWSH01000001">
    <property type="protein sequence ID" value="KAA5537397.1"/>
    <property type="molecule type" value="Genomic_DNA"/>
</dbReference>
<dbReference type="Pfam" id="PF19295">
    <property type="entry name" value="SufBD_N"/>
    <property type="match status" value="1"/>
</dbReference>
<dbReference type="PANTHER" id="PTHR43575:SF1">
    <property type="entry name" value="PROTEIN ABCI7, CHLOROPLASTIC"/>
    <property type="match status" value="1"/>
</dbReference>
<dbReference type="Proteomes" id="UP000323632">
    <property type="component" value="Unassembled WGS sequence"/>
</dbReference>
<feature type="domain" description="SUF system FeS cluster assembly SufBD N-terminal" evidence="3">
    <location>
        <begin position="27"/>
        <end position="185"/>
    </location>
</feature>
<comment type="caution">
    <text evidence="4">The sequence shown here is derived from an EMBL/GenBank/DDBJ whole genome shotgun (WGS) entry which is preliminary data.</text>
</comment>
<dbReference type="InterPro" id="IPR000825">
    <property type="entry name" value="SUF_FeS_clus_asmbl_SufBD_core"/>
</dbReference>
<feature type="domain" description="SUF system FeS cluster assembly SufBD core" evidence="2">
    <location>
        <begin position="192"/>
        <end position="423"/>
    </location>
</feature>
<dbReference type="RefSeq" id="WP_150031973.1">
    <property type="nucleotide sequence ID" value="NZ_VWSH01000001.1"/>
</dbReference>
<dbReference type="AlphaFoldDB" id="A0A5M6CQK2"/>
<evidence type="ECO:0000259" key="2">
    <source>
        <dbReference type="Pfam" id="PF01458"/>
    </source>
</evidence>
<comment type="similarity">
    <text evidence="1">Belongs to the iron-sulfur cluster assembly SufBD family.</text>
</comment>
<dbReference type="InterPro" id="IPR037284">
    <property type="entry name" value="SUF_FeS_clus_asmbl_SufBD_sf"/>
</dbReference>